<dbReference type="EMBL" id="JACCBU010000001">
    <property type="protein sequence ID" value="NYE75628.1"/>
    <property type="molecule type" value="Genomic_DNA"/>
</dbReference>
<dbReference type="SUPFAM" id="SSF46785">
    <property type="entry name" value="Winged helix' DNA-binding domain"/>
    <property type="match status" value="1"/>
</dbReference>
<feature type="domain" description="HTH hxlR-type" evidence="5">
    <location>
        <begin position="7"/>
        <end position="102"/>
    </location>
</feature>
<dbReference type="RefSeq" id="WP_218871691.1">
    <property type="nucleotide sequence ID" value="NZ_JACCBU010000001.1"/>
</dbReference>
<dbReference type="InterPro" id="IPR036388">
    <property type="entry name" value="WH-like_DNA-bd_sf"/>
</dbReference>
<keyword evidence="1" id="KW-0805">Transcription regulation</keyword>
<dbReference type="InterPro" id="IPR002577">
    <property type="entry name" value="HTH_HxlR"/>
</dbReference>
<dbReference type="Gene3D" id="1.10.10.10">
    <property type="entry name" value="Winged helix-like DNA-binding domain superfamily/Winged helix DNA-binding domain"/>
    <property type="match status" value="1"/>
</dbReference>
<dbReference type="PROSITE" id="PS51118">
    <property type="entry name" value="HTH_HXLR"/>
    <property type="match status" value="1"/>
</dbReference>
<keyword evidence="2 6" id="KW-0238">DNA-binding</keyword>
<dbReference type="InterPro" id="IPR036390">
    <property type="entry name" value="WH_DNA-bd_sf"/>
</dbReference>
<keyword evidence="7" id="KW-1185">Reference proteome</keyword>
<evidence type="ECO:0000256" key="1">
    <source>
        <dbReference type="ARBA" id="ARBA00023015"/>
    </source>
</evidence>
<dbReference type="AlphaFoldDB" id="A0A7Y9LG94"/>
<gene>
    <name evidence="6" type="ORF">BKA15_006957</name>
</gene>
<dbReference type="Pfam" id="PF01638">
    <property type="entry name" value="HxlR"/>
    <property type="match status" value="1"/>
</dbReference>
<evidence type="ECO:0000256" key="4">
    <source>
        <dbReference type="SAM" id="MobiDB-lite"/>
    </source>
</evidence>
<evidence type="ECO:0000313" key="7">
    <source>
        <dbReference type="Proteomes" id="UP000569914"/>
    </source>
</evidence>
<sequence length="150" mass="16463">MYERENCSAARALEIVGERWSLLIIRNAMFAGQTRFTEFQRALGIAPNILSNRLERFVEAGIMQTRDRAGDSEYVLTSKGFDLQPVIITLTEWGDRWSAPAGPPIIYQHEGCGGRVHEHLRCDDCNASPAPTQVTVRPGPGALPGQAGAP</sequence>
<protein>
    <submittedName>
        <fullName evidence="6">DNA-binding HxlR family transcriptional regulator</fullName>
    </submittedName>
</protein>
<evidence type="ECO:0000259" key="5">
    <source>
        <dbReference type="PROSITE" id="PS51118"/>
    </source>
</evidence>
<name>A0A7Y9LG94_9ACTN</name>
<feature type="compositionally biased region" description="Low complexity" evidence="4">
    <location>
        <begin position="138"/>
        <end position="150"/>
    </location>
</feature>
<reference evidence="6 7" key="1">
    <citation type="submission" date="2020-07" db="EMBL/GenBank/DDBJ databases">
        <title>Sequencing the genomes of 1000 actinobacteria strains.</title>
        <authorList>
            <person name="Klenk H.-P."/>
        </authorList>
    </citation>
    <scope>NUCLEOTIDE SEQUENCE [LARGE SCALE GENOMIC DNA]</scope>
    <source>
        <strain evidence="6 7">DSM 22083</strain>
    </source>
</reference>
<comment type="caution">
    <text evidence="6">The sequence shown here is derived from an EMBL/GenBank/DDBJ whole genome shotgun (WGS) entry which is preliminary data.</text>
</comment>
<evidence type="ECO:0000256" key="2">
    <source>
        <dbReference type="ARBA" id="ARBA00023125"/>
    </source>
</evidence>
<keyword evidence="3" id="KW-0804">Transcription</keyword>
<feature type="region of interest" description="Disordered" evidence="4">
    <location>
        <begin position="131"/>
        <end position="150"/>
    </location>
</feature>
<dbReference type="PANTHER" id="PTHR33204:SF36">
    <property type="entry name" value="TRANSCRIPTIONAL REGULATORY PROTEIN"/>
    <property type="match status" value="1"/>
</dbReference>
<dbReference type="PANTHER" id="PTHR33204">
    <property type="entry name" value="TRANSCRIPTIONAL REGULATOR, MARR FAMILY"/>
    <property type="match status" value="1"/>
</dbReference>
<accession>A0A7Y9LG94</accession>
<proteinExistence type="predicted"/>
<dbReference type="GO" id="GO:0003677">
    <property type="term" value="F:DNA binding"/>
    <property type="evidence" value="ECO:0007669"/>
    <property type="project" value="UniProtKB-KW"/>
</dbReference>
<dbReference type="Proteomes" id="UP000569914">
    <property type="component" value="Unassembled WGS sequence"/>
</dbReference>
<organism evidence="6 7">
    <name type="scientific">Microlunatus parietis</name>
    <dbReference type="NCBI Taxonomy" id="682979"/>
    <lineage>
        <taxon>Bacteria</taxon>
        <taxon>Bacillati</taxon>
        <taxon>Actinomycetota</taxon>
        <taxon>Actinomycetes</taxon>
        <taxon>Propionibacteriales</taxon>
        <taxon>Propionibacteriaceae</taxon>
        <taxon>Microlunatus</taxon>
    </lineage>
</organism>
<evidence type="ECO:0000313" key="6">
    <source>
        <dbReference type="EMBL" id="NYE75628.1"/>
    </source>
</evidence>
<evidence type="ECO:0000256" key="3">
    <source>
        <dbReference type="ARBA" id="ARBA00023163"/>
    </source>
</evidence>